<sequence>MATRSKRKTSSKESEVSEVTDNQLDDLFTNSSFVNEPNDDESESEESYFSELEEEISSDEEDDKSEEDDDYRSEDEDDDTSEENSDEASTSADEKTSINQDNKSMKKKTKRKTRQIDSRMEKTKKEYIDSGIENSDPIQDEYEYDSSDEEDIRNTVGNIPMQWYNDYPHIGYDLDGKRISKPAQGDELDEFLNKMENPDYWITVKNKMTGENVVLTDEELDIIERIEKGRYPQVEYDPYEPYVDFFTKETMIHPVTRRPEHKRSFIPSLIEKEKALAWQQQDPEDRRLNYLPKKFDCLRKVPAYSNFIREQFERCLDLYLCPRQRKMRVQVNPEDLIPKLPKPKELQPFPTVQAIVYKGHSNLIRSISVDPSGQWLASGSDDSTVKLWEVISGRCLKTIPVSGAVHCVAWCPNVLLSLLAIVVDDNVHILNTGLGDKLLISGTDNVIENYEPAEDSTKSSVDWVQAEDDLHDIGFRLSIKHPKLAQPP</sequence>
<evidence type="ECO:0000256" key="2">
    <source>
        <dbReference type="ARBA" id="ARBA00022517"/>
    </source>
</evidence>
<dbReference type="GeneID" id="100370579"/>
<dbReference type="InterPro" id="IPR028598">
    <property type="entry name" value="BOP1/Erb1"/>
</dbReference>
<dbReference type="InterPro" id="IPR012953">
    <property type="entry name" value="BOP1_N_dom"/>
</dbReference>
<dbReference type="InterPro" id="IPR036322">
    <property type="entry name" value="WD40_repeat_dom_sf"/>
</dbReference>
<dbReference type="RefSeq" id="XP_006822853.1">
    <property type="nucleotide sequence ID" value="XM_006822790.1"/>
</dbReference>
<dbReference type="PROSITE" id="PS50294">
    <property type="entry name" value="WD_REPEATS_REGION"/>
    <property type="match status" value="1"/>
</dbReference>
<dbReference type="PROSITE" id="PS50082">
    <property type="entry name" value="WD_REPEATS_2"/>
    <property type="match status" value="1"/>
</dbReference>
<keyword evidence="6" id="KW-0539">Nucleus</keyword>
<evidence type="ECO:0000256" key="1">
    <source>
        <dbReference type="ARBA" id="ARBA00004604"/>
    </source>
</evidence>
<evidence type="ECO:0000256" key="8">
    <source>
        <dbReference type="SAM" id="MobiDB-lite"/>
    </source>
</evidence>
<keyword evidence="2" id="KW-0690">Ribosome biogenesis</keyword>
<dbReference type="InterPro" id="IPR019775">
    <property type="entry name" value="WD40_repeat_CS"/>
</dbReference>
<dbReference type="Pfam" id="PF00400">
    <property type="entry name" value="WD40"/>
    <property type="match status" value="1"/>
</dbReference>
<dbReference type="Gene3D" id="2.130.10.10">
    <property type="entry name" value="YVTN repeat-like/Quinoprotein amine dehydrogenase"/>
    <property type="match status" value="1"/>
</dbReference>
<dbReference type="PROSITE" id="PS00678">
    <property type="entry name" value="WD_REPEATS_1"/>
    <property type="match status" value="1"/>
</dbReference>
<keyword evidence="4 7" id="KW-0853">WD repeat</keyword>
<keyword evidence="5" id="KW-0677">Repeat</keyword>
<keyword evidence="10" id="KW-1185">Reference proteome</keyword>
<evidence type="ECO:0000256" key="7">
    <source>
        <dbReference type="PROSITE-ProRule" id="PRU00221"/>
    </source>
</evidence>
<dbReference type="Pfam" id="PF08145">
    <property type="entry name" value="BOP1NT"/>
    <property type="match status" value="1"/>
</dbReference>
<dbReference type="InterPro" id="IPR015943">
    <property type="entry name" value="WD40/YVTN_repeat-like_dom_sf"/>
</dbReference>
<evidence type="ECO:0000313" key="11">
    <source>
        <dbReference type="RefSeq" id="XP_006822853.1"/>
    </source>
</evidence>
<dbReference type="InterPro" id="IPR001680">
    <property type="entry name" value="WD40_rpt"/>
</dbReference>
<dbReference type="SMART" id="SM00320">
    <property type="entry name" value="WD40"/>
    <property type="match status" value="2"/>
</dbReference>
<evidence type="ECO:0000259" key="9">
    <source>
        <dbReference type="SMART" id="SM01035"/>
    </source>
</evidence>
<name>A0ABM0MS62_SACKO</name>
<dbReference type="SMART" id="SM01035">
    <property type="entry name" value="BOP1NT"/>
    <property type="match status" value="1"/>
</dbReference>
<evidence type="ECO:0000313" key="10">
    <source>
        <dbReference type="Proteomes" id="UP000694865"/>
    </source>
</evidence>
<gene>
    <name evidence="11" type="primary">LOC100370579</name>
</gene>
<dbReference type="SUPFAM" id="SSF50978">
    <property type="entry name" value="WD40 repeat-like"/>
    <property type="match status" value="1"/>
</dbReference>
<protein>
    <submittedName>
        <fullName evidence="11">Ribosome biogenesis protein bop1-like</fullName>
    </submittedName>
</protein>
<organism evidence="10 11">
    <name type="scientific">Saccoglossus kowalevskii</name>
    <name type="common">Acorn worm</name>
    <dbReference type="NCBI Taxonomy" id="10224"/>
    <lineage>
        <taxon>Eukaryota</taxon>
        <taxon>Metazoa</taxon>
        <taxon>Hemichordata</taxon>
        <taxon>Enteropneusta</taxon>
        <taxon>Harrimaniidae</taxon>
        <taxon>Saccoglossus</taxon>
    </lineage>
</organism>
<feature type="compositionally biased region" description="Acidic residues" evidence="8">
    <location>
        <begin position="37"/>
        <end position="86"/>
    </location>
</feature>
<feature type="domain" description="BOP1 N-terminal" evidence="9">
    <location>
        <begin position="164"/>
        <end position="350"/>
    </location>
</feature>
<accession>A0ABM0MS62</accession>
<proteinExistence type="predicted"/>
<dbReference type="Proteomes" id="UP000694865">
    <property type="component" value="Unplaced"/>
</dbReference>
<feature type="repeat" description="WD" evidence="7">
    <location>
        <begin position="357"/>
        <end position="398"/>
    </location>
</feature>
<evidence type="ECO:0000256" key="3">
    <source>
        <dbReference type="ARBA" id="ARBA00022552"/>
    </source>
</evidence>
<feature type="compositionally biased region" description="Basic and acidic residues" evidence="8">
    <location>
        <begin position="114"/>
        <end position="128"/>
    </location>
</feature>
<reference evidence="11" key="1">
    <citation type="submission" date="2025-08" db="UniProtKB">
        <authorList>
            <consortium name="RefSeq"/>
        </authorList>
    </citation>
    <scope>IDENTIFICATION</scope>
    <source>
        <tissue evidence="11">Testes</tissue>
    </source>
</reference>
<dbReference type="PANTHER" id="PTHR17605:SF0">
    <property type="entry name" value="RIBOSOME BIOGENESIS PROTEIN BOP1"/>
    <property type="match status" value="1"/>
</dbReference>
<evidence type="ECO:0000256" key="6">
    <source>
        <dbReference type="ARBA" id="ARBA00023242"/>
    </source>
</evidence>
<evidence type="ECO:0000256" key="4">
    <source>
        <dbReference type="ARBA" id="ARBA00022574"/>
    </source>
</evidence>
<comment type="subcellular location">
    <subcellularLocation>
        <location evidence="1">Nucleus</location>
        <location evidence="1">Nucleolus</location>
    </subcellularLocation>
</comment>
<dbReference type="PANTHER" id="PTHR17605">
    <property type="entry name" value="RIBOSOME BIOGENESIS PROTEIN BOP1 BLOCK OF PROLIFERATION 1 PROTEIN"/>
    <property type="match status" value="1"/>
</dbReference>
<evidence type="ECO:0000256" key="5">
    <source>
        <dbReference type="ARBA" id="ARBA00022737"/>
    </source>
</evidence>
<keyword evidence="3" id="KW-0698">rRNA processing</keyword>
<feature type="region of interest" description="Disordered" evidence="8">
    <location>
        <begin position="1"/>
        <end position="139"/>
    </location>
</feature>